<keyword evidence="5" id="KW-0507">mRNA processing</keyword>
<evidence type="ECO:0000256" key="7">
    <source>
        <dbReference type="ARBA" id="ARBA00022845"/>
    </source>
</evidence>
<keyword evidence="6" id="KW-0677">Repeat</keyword>
<dbReference type="FunFam" id="3.30.70.330:FF:000003">
    <property type="entry name" value="Polyadenylate-binding protein"/>
    <property type="match status" value="1"/>
</dbReference>
<dbReference type="InterPro" id="IPR000504">
    <property type="entry name" value="RRM_dom"/>
</dbReference>
<evidence type="ECO:0000256" key="5">
    <source>
        <dbReference type="ARBA" id="ARBA00022664"/>
    </source>
</evidence>
<gene>
    <name evidence="15" type="ORF">DASB73_018080</name>
</gene>
<proteinExistence type="inferred from homology"/>
<dbReference type="Proteomes" id="UP001362899">
    <property type="component" value="Unassembled WGS sequence"/>
</dbReference>
<dbReference type="CDD" id="cd12381">
    <property type="entry name" value="RRM4_I_PABPs"/>
    <property type="match status" value="1"/>
</dbReference>
<dbReference type="GO" id="GO:0005634">
    <property type="term" value="C:nucleus"/>
    <property type="evidence" value="ECO:0007669"/>
    <property type="project" value="UniProtKB-SubCell"/>
</dbReference>
<comment type="subcellular location">
    <subcellularLocation>
        <location evidence="2 11">Cytoplasm</location>
    </subcellularLocation>
    <subcellularLocation>
        <location evidence="1">Nucleus</location>
    </subcellularLocation>
</comment>
<evidence type="ECO:0000256" key="9">
    <source>
        <dbReference type="ARBA" id="ARBA00023242"/>
    </source>
</evidence>
<reference evidence="15 16" key="1">
    <citation type="journal article" date="2023" name="Elife">
        <title>Identification of key yeast species and microbe-microbe interactions impacting larval growth of Drosophila in the wild.</title>
        <authorList>
            <person name="Mure A."/>
            <person name="Sugiura Y."/>
            <person name="Maeda R."/>
            <person name="Honda K."/>
            <person name="Sakurai N."/>
            <person name="Takahashi Y."/>
            <person name="Watada M."/>
            <person name="Katoh T."/>
            <person name="Gotoh A."/>
            <person name="Gotoh Y."/>
            <person name="Taniguchi I."/>
            <person name="Nakamura K."/>
            <person name="Hayashi T."/>
            <person name="Katayama T."/>
            <person name="Uemura T."/>
            <person name="Hattori Y."/>
        </authorList>
    </citation>
    <scope>NUCLEOTIDE SEQUENCE [LARGE SCALE GENOMIC DNA]</scope>
    <source>
        <strain evidence="15 16">SB-73</strain>
    </source>
</reference>
<sequence>MSDAAPTAKPQDSQTEPVPQKETVTAGANKEEKTEETESLPVTLYVGELPHSVTEAILYEIFSNIGPVTSIRVCRDAVTYESLGYAYVNFSTHDDAERAIQELNYALIKGKQCRIMWSQRDPSIRKSGKGNVFIKNLDPSIDNKALHDTFALFGQVLSCKIVVDRRGKSLGYGFVHFETDEIAAEAIETVNGMMMNGQPVFVARHMSRPEREAIAEEQRAQFTNVYINNLGPNIEEQTLRDMFSKFGEIKTFKLVTPEDNKNKSFALVDFTNHDSAQKAVDELNDTEVDGLKIYVGRAQSKYERKNELKKKFEKMRLDLLNKFQGTNLYIKNLHDSVDNEKLKEIFSPLGNILSAKVMVDSQGKSRGFGFVSFGTPEEANKAITEMNGQLVSGKPLYVTLAQRKEIRQSQMKQHFNAQKQLNMKQQAAASGMPSQMMGNGLMYPNSFMNAPGGVRMPYPPGPPQVVVPRGGPQMWQQAPPKGVAVAAPIPPVVENLEKMVEKIPEDQKKQVIGEALFPKILAQENNDNQLASKITGMLLDMDNAELLRLAKDDALLKEQVQEAHAAYMDYLESENKN</sequence>
<dbReference type="Pfam" id="PF00076">
    <property type="entry name" value="RRM_1"/>
    <property type="match status" value="4"/>
</dbReference>
<feature type="domain" description="RRM" evidence="13">
    <location>
        <begin position="130"/>
        <end position="207"/>
    </location>
</feature>
<dbReference type="Gene3D" id="3.30.70.330">
    <property type="match status" value="4"/>
</dbReference>
<dbReference type="CDD" id="cd12378">
    <property type="entry name" value="RRM1_I_PABPs"/>
    <property type="match status" value="1"/>
</dbReference>
<keyword evidence="16" id="KW-1185">Reference proteome</keyword>
<comment type="similarity">
    <text evidence="3 11">Belongs to the polyadenylate-binding protein type-1 family.</text>
</comment>
<dbReference type="GO" id="GO:0006417">
    <property type="term" value="P:regulation of translation"/>
    <property type="evidence" value="ECO:0007669"/>
    <property type="project" value="UniProtKB-KW"/>
</dbReference>
<evidence type="ECO:0000259" key="14">
    <source>
        <dbReference type="PROSITE" id="PS51309"/>
    </source>
</evidence>
<dbReference type="SMART" id="SM00361">
    <property type="entry name" value="RRM_1"/>
    <property type="match status" value="4"/>
</dbReference>
<evidence type="ECO:0000313" key="16">
    <source>
        <dbReference type="Proteomes" id="UP001362899"/>
    </source>
</evidence>
<dbReference type="InterPro" id="IPR034364">
    <property type="entry name" value="PABP_RRM1"/>
</dbReference>
<evidence type="ECO:0000256" key="4">
    <source>
        <dbReference type="ARBA" id="ARBA00022490"/>
    </source>
</evidence>
<comment type="caution">
    <text evidence="15">The sequence shown here is derived from an EMBL/GenBank/DDBJ whole genome shotgun (WGS) entry which is preliminary data.</text>
</comment>
<protein>
    <recommendedName>
        <fullName evidence="11">Polyadenylate-binding protein</fullName>
        <shortName evidence="11">PABP</shortName>
    </recommendedName>
</protein>
<dbReference type="NCBIfam" id="TIGR01628">
    <property type="entry name" value="PABP-1234"/>
    <property type="match status" value="1"/>
</dbReference>
<keyword evidence="9" id="KW-0539">Nucleus</keyword>
<feature type="domain" description="RRM" evidence="13">
    <location>
        <begin position="42"/>
        <end position="120"/>
    </location>
</feature>
<dbReference type="InterPro" id="IPR036053">
    <property type="entry name" value="PABP-dom"/>
</dbReference>
<evidence type="ECO:0000259" key="13">
    <source>
        <dbReference type="PROSITE" id="PS50102"/>
    </source>
</evidence>
<dbReference type="PROSITE" id="PS51309">
    <property type="entry name" value="PABC"/>
    <property type="match status" value="1"/>
</dbReference>
<evidence type="ECO:0000256" key="10">
    <source>
        <dbReference type="PROSITE-ProRule" id="PRU00176"/>
    </source>
</evidence>
<evidence type="ECO:0000256" key="6">
    <source>
        <dbReference type="ARBA" id="ARBA00022737"/>
    </source>
</evidence>
<evidence type="ECO:0000256" key="11">
    <source>
        <dbReference type="RuleBase" id="RU362004"/>
    </source>
</evidence>
<dbReference type="EMBL" id="BTGC01000003">
    <property type="protein sequence ID" value="GMM50850.1"/>
    <property type="molecule type" value="Genomic_DNA"/>
</dbReference>
<evidence type="ECO:0000256" key="2">
    <source>
        <dbReference type="ARBA" id="ARBA00004496"/>
    </source>
</evidence>
<keyword evidence="8 10" id="KW-0694">RNA-binding</keyword>
<dbReference type="GO" id="GO:0006397">
    <property type="term" value="P:mRNA processing"/>
    <property type="evidence" value="ECO:0007669"/>
    <property type="project" value="UniProtKB-KW"/>
</dbReference>
<feature type="domain" description="RRM" evidence="13">
    <location>
        <begin position="223"/>
        <end position="300"/>
    </location>
</feature>
<dbReference type="CDD" id="cd12379">
    <property type="entry name" value="RRM2_I_PABPs"/>
    <property type="match status" value="1"/>
</dbReference>
<dbReference type="InterPro" id="IPR002004">
    <property type="entry name" value="PABP_HYD_C"/>
</dbReference>
<evidence type="ECO:0000256" key="3">
    <source>
        <dbReference type="ARBA" id="ARBA00008557"/>
    </source>
</evidence>
<evidence type="ECO:0000256" key="1">
    <source>
        <dbReference type="ARBA" id="ARBA00004123"/>
    </source>
</evidence>
<comment type="function">
    <text evidence="11">Binds the poly(A) tail of mRNA.</text>
</comment>
<dbReference type="InterPro" id="IPR006515">
    <property type="entry name" value="PABP_1234"/>
</dbReference>
<name>A0AAV5RHH5_STABA</name>
<dbReference type="GO" id="GO:0003723">
    <property type="term" value="F:RNA binding"/>
    <property type="evidence" value="ECO:0007669"/>
    <property type="project" value="UniProtKB-UniRule"/>
</dbReference>
<evidence type="ECO:0000313" key="15">
    <source>
        <dbReference type="EMBL" id="GMM50850.1"/>
    </source>
</evidence>
<dbReference type="InterPro" id="IPR035979">
    <property type="entry name" value="RBD_domain_sf"/>
</dbReference>
<feature type="region of interest" description="Disordered" evidence="12">
    <location>
        <begin position="1"/>
        <end position="39"/>
    </location>
</feature>
<organism evidence="15 16">
    <name type="scientific">Starmerella bacillaris</name>
    <name type="common">Yeast</name>
    <name type="synonym">Candida zemplinina</name>
    <dbReference type="NCBI Taxonomy" id="1247836"/>
    <lineage>
        <taxon>Eukaryota</taxon>
        <taxon>Fungi</taxon>
        <taxon>Dikarya</taxon>
        <taxon>Ascomycota</taxon>
        <taxon>Saccharomycotina</taxon>
        <taxon>Dipodascomycetes</taxon>
        <taxon>Dipodascales</taxon>
        <taxon>Trichomonascaceae</taxon>
        <taxon>Starmerella</taxon>
    </lineage>
</organism>
<dbReference type="InterPro" id="IPR045305">
    <property type="entry name" value="RRM2_I_PABPs"/>
</dbReference>
<dbReference type="Gene3D" id="1.10.1900.10">
    <property type="entry name" value="c-terminal domain of poly(a) binding protein"/>
    <property type="match status" value="1"/>
</dbReference>
<keyword evidence="4 11" id="KW-0963">Cytoplasm</keyword>
<evidence type="ECO:0000256" key="8">
    <source>
        <dbReference type="ARBA" id="ARBA00022884"/>
    </source>
</evidence>
<dbReference type="PANTHER" id="PTHR24012">
    <property type="entry name" value="RNA BINDING PROTEIN"/>
    <property type="match status" value="1"/>
</dbReference>
<dbReference type="SUPFAM" id="SSF63570">
    <property type="entry name" value="PABC (PABP) domain"/>
    <property type="match status" value="1"/>
</dbReference>
<dbReference type="SMART" id="SM00360">
    <property type="entry name" value="RRM"/>
    <property type="match status" value="4"/>
</dbReference>
<dbReference type="SMART" id="SM00517">
    <property type="entry name" value="PolyA"/>
    <property type="match status" value="1"/>
</dbReference>
<evidence type="ECO:0000256" key="12">
    <source>
        <dbReference type="SAM" id="MobiDB-lite"/>
    </source>
</evidence>
<dbReference type="GO" id="GO:0010494">
    <property type="term" value="C:cytoplasmic stress granule"/>
    <property type="evidence" value="ECO:0007669"/>
    <property type="project" value="UniProtKB-ARBA"/>
</dbReference>
<dbReference type="InterPro" id="IPR003954">
    <property type="entry name" value="RRM_euk-type"/>
</dbReference>
<dbReference type="SUPFAM" id="SSF54928">
    <property type="entry name" value="RNA-binding domain, RBD"/>
    <property type="match status" value="2"/>
</dbReference>
<keyword evidence="7" id="KW-0810">Translation regulation</keyword>
<dbReference type="PROSITE" id="PS50102">
    <property type="entry name" value="RRM"/>
    <property type="match status" value="4"/>
</dbReference>
<accession>A0AAV5RHH5</accession>
<feature type="domain" description="PABC" evidence="14">
    <location>
        <begin position="492"/>
        <end position="572"/>
    </location>
</feature>
<dbReference type="Pfam" id="PF00658">
    <property type="entry name" value="MLLE"/>
    <property type="match status" value="1"/>
</dbReference>
<feature type="domain" description="RRM" evidence="13">
    <location>
        <begin position="326"/>
        <end position="403"/>
    </location>
</feature>
<dbReference type="InterPro" id="IPR012677">
    <property type="entry name" value="Nucleotide-bd_a/b_plait_sf"/>
</dbReference>
<dbReference type="FunFam" id="3.30.70.330:FF:000651">
    <property type="entry name" value="Poly(A) binding protein cytoplasmic 1 like"/>
    <property type="match status" value="1"/>
</dbReference>
<dbReference type="AlphaFoldDB" id="A0AAV5RHH5"/>